<dbReference type="EMBL" id="KE523910">
    <property type="protein sequence ID" value="KFB34783.1"/>
    <property type="molecule type" value="Genomic_DNA"/>
</dbReference>
<feature type="compositionally biased region" description="Low complexity" evidence="8">
    <location>
        <begin position="33"/>
        <end position="44"/>
    </location>
</feature>
<comment type="similarity">
    <text evidence="2">Belongs to the CD164 family.</text>
</comment>
<keyword evidence="13" id="KW-1185">Reference proteome</keyword>
<evidence type="ECO:0000256" key="2">
    <source>
        <dbReference type="ARBA" id="ARBA00005341"/>
    </source>
</evidence>
<keyword evidence="3 9" id="KW-0812">Transmembrane</keyword>
<reference evidence="12" key="2">
    <citation type="submission" date="2020-05" db="UniProtKB">
        <authorList>
            <consortium name="EnsemblMetazoa"/>
        </authorList>
    </citation>
    <scope>IDENTIFICATION</scope>
</reference>
<feature type="transmembrane region" description="Helical" evidence="9">
    <location>
        <begin position="67"/>
        <end position="88"/>
    </location>
</feature>
<sequence>MVSSNYIKSALLVALVALYAVHAVPAEENSGKPVDVTLTETTVPPTTPTTVTPPTPTPVPHCKRFDAFSFIGGMILAYGSLAISLVLYKFYKTHWNSPASNNGNYRTL</sequence>
<accession>A0A084V9Y9</accession>
<dbReference type="PANTHER" id="PTHR11337">
    <property type="entry name" value="MUCIN/PORIMIN"/>
    <property type="match status" value="1"/>
</dbReference>
<feature type="chain" id="PRO_5001783252" evidence="10">
    <location>
        <begin position="27"/>
        <end position="108"/>
    </location>
</feature>
<dbReference type="InterPro" id="IPR007947">
    <property type="entry name" value="CD164_MGC24"/>
</dbReference>
<keyword evidence="6 9" id="KW-0472">Membrane</keyword>
<evidence type="ECO:0000256" key="5">
    <source>
        <dbReference type="ARBA" id="ARBA00022989"/>
    </source>
</evidence>
<dbReference type="EnsemblMetazoa" id="ASIC000167-RA">
    <property type="protein sequence ID" value="ASIC000167-PA"/>
    <property type="gene ID" value="ASIC000167"/>
</dbReference>
<evidence type="ECO:0000256" key="3">
    <source>
        <dbReference type="ARBA" id="ARBA00022692"/>
    </source>
</evidence>
<evidence type="ECO:0000256" key="8">
    <source>
        <dbReference type="SAM" id="MobiDB-lite"/>
    </source>
</evidence>
<dbReference type="VEuPathDB" id="VectorBase:ASIS013615"/>
<reference evidence="11 13" key="1">
    <citation type="journal article" date="2014" name="BMC Genomics">
        <title>Genome sequence of Anopheles sinensis provides insight into genetics basis of mosquito competence for malaria parasites.</title>
        <authorList>
            <person name="Zhou D."/>
            <person name="Zhang D."/>
            <person name="Ding G."/>
            <person name="Shi L."/>
            <person name="Hou Q."/>
            <person name="Ye Y."/>
            <person name="Xu Y."/>
            <person name="Zhou H."/>
            <person name="Xiong C."/>
            <person name="Li S."/>
            <person name="Yu J."/>
            <person name="Hong S."/>
            <person name="Yu X."/>
            <person name="Zou P."/>
            <person name="Chen C."/>
            <person name="Chang X."/>
            <person name="Wang W."/>
            <person name="Lv Y."/>
            <person name="Sun Y."/>
            <person name="Ma L."/>
            <person name="Shen B."/>
            <person name="Zhu C."/>
        </authorList>
    </citation>
    <scope>NUCLEOTIDE SEQUENCE [LARGE SCALE GENOMIC DNA]</scope>
</reference>
<dbReference type="GO" id="GO:0016020">
    <property type="term" value="C:membrane"/>
    <property type="evidence" value="ECO:0007669"/>
    <property type="project" value="UniProtKB-SubCell"/>
</dbReference>
<dbReference type="AlphaFoldDB" id="A0A084V9Y9"/>
<dbReference type="PANTHER" id="PTHR11337:SF8">
    <property type="entry name" value="VISGUN, ISOFORM E"/>
    <property type="match status" value="1"/>
</dbReference>
<evidence type="ECO:0000256" key="1">
    <source>
        <dbReference type="ARBA" id="ARBA00004479"/>
    </source>
</evidence>
<comment type="subcellular location">
    <subcellularLocation>
        <location evidence="1">Membrane</location>
        <topology evidence="1">Single-pass type I membrane protein</topology>
    </subcellularLocation>
</comment>
<organism evidence="12 13">
    <name type="scientific">Anopheles sinensis</name>
    <name type="common">Mosquito</name>
    <dbReference type="NCBI Taxonomy" id="74873"/>
    <lineage>
        <taxon>Eukaryota</taxon>
        <taxon>Metazoa</taxon>
        <taxon>Ecdysozoa</taxon>
        <taxon>Arthropoda</taxon>
        <taxon>Hexapoda</taxon>
        <taxon>Insecta</taxon>
        <taxon>Pterygota</taxon>
        <taxon>Neoptera</taxon>
        <taxon>Endopterygota</taxon>
        <taxon>Diptera</taxon>
        <taxon>Nematocera</taxon>
        <taxon>Culicoidea</taxon>
        <taxon>Culicidae</taxon>
        <taxon>Anophelinae</taxon>
        <taxon>Anopheles</taxon>
    </lineage>
</organism>
<name>A0A084V9Y9_ANOSI</name>
<feature type="region of interest" description="Disordered" evidence="8">
    <location>
        <begin position="31"/>
        <end position="56"/>
    </location>
</feature>
<evidence type="ECO:0000256" key="6">
    <source>
        <dbReference type="ARBA" id="ARBA00023136"/>
    </source>
</evidence>
<dbReference type="VEuPathDB" id="VectorBase:ASIC000167"/>
<evidence type="ECO:0000256" key="10">
    <source>
        <dbReference type="SAM" id="SignalP"/>
    </source>
</evidence>
<evidence type="ECO:0000256" key="4">
    <source>
        <dbReference type="ARBA" id="ARBA00022729"/>
    </source>
</evidence>
<dbReference type="OrthoDB" id="6160056at2759"/>
<keyword evidence="4 10" id="KW-0732">Signal</keyword>
<dbReference type="Proteomes" id="UP000030765">
    <property type="component" value="Unassembled WGS sequence"/>
</dbReference>
<dbReference type="Pfam" id="PF05283">
    <property type="entry name" value="MGC-24"/>
    <property type="match status" value="1"/>
</dbReference>
<feature type="compositionally biased region" description="Pro residues" evidence="8">
    <location>
        <begin position="45"/>
        <end position="56"/>
    </location>
</feature>
<proteinExistence type="inferred from homology"/>
<evidence type="ECO:0000313" key="12">
    <source>
        <dbReference type="EnsemblMetazoa" id="ASIC000167-PA"/>
    </source>
</evidence>
<evidence type="ECO:0000256" key="9">
    <source>
        <dbReference type="SAM" id="Phobius"/>
    </source>
</evidence>
<gene>
    <name evidence="11" type="ORF">ZHAS_00000167</name>
</gene>
<protein>
    <submittedName>
        <fullName evidence="11">AGAP010727-PA-like protein</fullName>
    </submittedName>
</protein>
<evidence type="ECO:0000256" key="7">
    <source>
        <dbReference type="ARBA" id="ARBA00023180"/>
    </source>
</evidence>
<feature type="signal peptide" evidence="10">
    <location>
        <begin position="1"/>
        <end position="26"/>
    </location>
</feature>
<dbReference type="GO" id="GO:0031410">
    <property type="term" value="C:cytoplasmic vesicle"/>
    <property type="evidence" value="ECO:0007669"/>
    <property type="project" value="TreeGrafter"/>
</dbReference>
<evidence type="ECO:0000313" key="11">
    <source>
        <dbReference type="EMBL" id="KFB34783.1"/>
    </source>
</evidence>
<keyword evidence="7" id="KW-0325">Glycoprotein</keyword>
<dbReference type="EMBL" id="ATLV01000833">
    <property type="status" value="NOT_ANNOTATED_CDS"/>
    <property type="molecule type" value="Genomic_DNA"/>
</dbReference>
<evidence type="ECO:0000313" key="13">
    <source>
        <dbReference type="Proteomes" id="UP000030765"/>
    </source>
</evidence>
<keyword evidence="5 9" id="KW-1133">Transmembrane helix</keyword>
<dbReference type="STRING" id="74873.A0A084V9Y9"/>